<dbReference type="PANTHER" id="PTHR23354">
    <property type="entry name" value="NUCLEOLAR PROTEIN 7/ESTROGEN RECEPTOR COACTIVATOR-RELATED"/>
    <property type="match status" value="1"/>
</dbReference>
<evidence type="ECO:0000256" key="4">
    <source>
        <dbReference type="ARBA" id="ARBA00040604"/>
    </source>
</evidence>
<feature type="domain" description="TLDc" evidence="5">
    <location>
        <begin position="254"/>
        <end position="436"/>
    </location>
</feature>
<dbReference type="Proteomes" id="UP000245609">
    <property type="component" value="Unassembled WGS sequence"/>
</dbReference>
<keyword evidence="3" id="KW-0496">Mitochondrion</keyword>
<sequence length="478" mass="54591">MGNSISSGPPTDNLSYYRFAFEKRAIQNSFDNYEKGQPRNDLNNTAIHSAWHEYIKLQSSSKKSPLSSQEYYELVKSIYCNDKQPSSKNVYIFLSCFNLPLVEIVYILTVSGLNFWSICDKGDRTTTYPSFDALRMYAFYDVLLEFMRKDSIFEESNFESHNIHSGANLLQKKDELLGFYSECFFESFSKCGPSAFELWFKKSKSFRKILHLSLISTLSNCIYHQISSEEIKGAREFDFVEPVVSIDHRFLQFQYIELDAFTKWAFQSNVTKNAKSEWKLLYTDSADGRSWNSFVNIIENKRELLVLITPSCNYSKDIKNASCNNRIIGAYCAESLKKSPKWQGNISSSSMHSSPLISIYNSLGNSNSNFCYFNYGTSTLPNGLGFGGQLGFFGLWIDSDFKSGHSYPSSTFGNKEQLNCCKNEFSIKSITVYQLSNDIETGNTHIQNQNLSVVKKHPEAANFLQLANKQLYSQDIEG</sequence>
<evidence type="ECO:0000256" key="1">
    <source>
        <dbReference type="ARBA" id="ARBA00004173"/>
    </source>
</evidence>
<dbReference type="InterPro" id="IPR006571">
    <property type="entry name" value="TLDc_dom"/>
</dbReference>
<comment type="caution">
    <text evidence="6">The sequence shown here is derived from an EMBL/GenBank/DDBJ whole genome shotgun (WGS) entry which is preliminary data.</text>
</comment>
<proteinExistence type="inferred from homology"/>
<evidence type="ECO:0000313" key="6">
    <source>
        <dbReference type="EMBL" id="PVV04483.1"/>
    </source>
</evidence>
<accession>A0A2T9ZIN7</accession>
<reference evidence="6 7" key="1">
    <citation type="journal article" date="2018" name="MBio">
        <title>Comparative Genomics Reveals the Core Gene Toolbox for the Fungus-Insect Symbiosis.</title>
        <authorList>
            <person name="Wang Y."/>
            <person name="Stata M."/>
            <person name="Wang W."/>
            <person name="Stajich J.E."/>
            <person name="White M.M."/>
            <person name="Moncalvo J.M."/>
        </authorList>
    </citation>
    <scope>NUCLEOTIDE SEQUENCE [LARGE SCALE GENOMIC DNA]</scope>
    <source>
        <strain evidence="6 7">SC-DP-2</strain>
    </source>
</reference>
<dbReference type="AlphaFoldDB" id="A0A2T9ZIN7"/>
<evidence type="ECO:0000256" key="2">
    <source>
        <dbReference type="ARBA" id="ARBA00009540"/>
    </source>
</evidence>
<evidence type="ECO:0000313" key="7">
    <source>
        <dbReference type="Proteomes" id="UP000245609"/>
    </source>
</evidence>
<comment type="subcellular location">
    <subcellularLocation>
        <location evidence="1">Mitochondrion</location>
    </subcellularLocation>
</comment>
<dbReference type="PANTHER" id="PTHR23354:SF62">
    <property type="entry name" value="MUSTARD, ISOFORM V"/>
    <property type="match status" value="1"/>
</dbReference>
<gene>
    <name evidence="6" type="ORF">BB560_001016</name>
</gene>
<evidence type="ECO:0000259" key="5">
    <source>
        <dbReference type="PROSITE" id="PS51886"/>
    </source>
</evidence>
<dbReference type="GO" id="GO:0006979">
    <property type="term" value="P:response to oxidative stress"/>
    <property type="evidence" value="ECO:0007669"/>
    <property type="project" value="TreeGrafter"/>
</dbReference>
<dbReference type="GO" id="GO:0005739">
    <property type="term" value="C:mitochondrion"/>
    <property type="evidence" value="ECO:0007669"/>
    <property type="project" value="UniProtKB-SubCell"/>
</dbReference>
<dbReference type="PROSITE" id="PS51886">
    <property type="entry name" value="TLDC"/>
    <property type="match status" value="1"/>
</dbReference>
<dbReference type="Pfam" id="PF07534">
    <property type="entry name" value="TLD"/>
    <property type="match status" value="1"/>
</dbReference>
<dbReference type="SMART" id="SM00584">
    <property type="entry name" value="TLDc"/>
    <property type="match status" value="1"/>
</dbReference>
<evidence type="ECO:0000256" key="3">
    <source>
        <dbReference type="ARBA" id="ARBA00023128"/>
    </source>
</evidence>
<dbReference type="STRING" id="133381.A0A2T9ZIN7"/>
<comment type="similarity">
    <text evidence="2">Belongs to the OXR1 family.</text>
</comment>
<name>A0A2T9ZIN7_9FUNG</name>
<organism evidence="6 7">
    <name type="scientific">Smittium megazygosporum</name>
    <dbReference type="NCBI Taxonomy" id="133381"/>
    <lineage>
        <taxon>Eukaryota</taxon>
        <taxon>Fungi</taxon>
        <taxon>Fungi incertae sedis</taxon>
        <taxon>Zoopagomycota</taxon>
        <taxon>Kickxellomycotina</taxon>
        <taxon>Harpellomycetes</taxon>
        <taxon>Harpellales</taxon>
        <taxon>Legeriomycetaceae</taxon>
        <taxon>Smittium</taxon>
    </lineage>
</organism>
<dbReference type="GO" id="GO:0005634">
    <property type="term" value="C:nucleus"/>
    <property type="evidence" value="ECO:0007669"/>
    <property type="project" value="TreeGrafter"/>
</dbReference>
<keyword evidence="7" id="KW-1185">Reference proteome</keyword>
<dbReference type="EMBL" id="MBFS01000116">
    <property type="protein sequence ID" value="PVV04483.1"/>
    <property type="molecule type" value="Genomic_DNA"/>
</dbReference>
<dbReference type="OrthoDB" id="26679at2759"/>
<protein>
    <recommendedName>
        <fullName evidence="4">Oxidation resistance protein 1</fullName>
    </recommendedName>
</protein>